<dbReference type="InterPro" id="IPR005064">
    <property type="entry name" value="BUG"/>
</dbReference>
<proteinExistence type="inferred from homology"/>
<dbReference type="PIRSF" id="PIRSF017082">
    <property type="entry name" value="YflP"/>
    <property type="match status" value="1"/>
</dbReference>
<dbReference type="InterPro" id="IPR042100">
    <property type="entry name" value="Bug_dom1"/>
</dbReference>
<dbReference type="RefSeq" id="WP_074816061.1">
    <property type="nucleotide sequence ID" value="NZ_FNTI01000001.1"/>
</dbReference>
<protein>
    <submittedName>
        <fullName evidence="3">Tripartite-type tricarboxylate transporter, receptor component TctC</fullName>
    </submittedName>
</protein>
<dbReference type="PANTHER" id="PTHR42928:SF5">
    <property type="entry name" value="BLR1237 PROTEIN"/>
    <property type="match status" value="1"/>
</dbReference>
<comment type="similarity">
    <text evidence="1">Belongs to the UPF0065 (bug) family.</text>
</comment>
<feature type="signal peptide" evidence="2">
    <location>
        <begin position="1"/>
        <end position="27"/>
    </location>
</feature>
<dbReference type="OrthoDB" id="7253390at2"/>
<dbReference type="PROSITE" id="PS51318">
    <property type="entry name" value="TAT"/>
    <property type="match status" value="1"/>
</dbReference>
<evidence type="ECO:0000256" key="2">
    <source>
        <dbReference type="SAM" id="SignalP"/>
    </source>
</evidence>
<dbReference type="EMBL" id="FNTI01000001">
    <property type="protein sequence ID" value="SEC21066.1"/>
    <property type="molecule type" value="Genomic_DNA"/>
</dbReference>
<dbReference type="Gene3D" id="3.40.190.10">
    <property type="entry name" value="Periplasmic binding protein-like II"/>
    <property type="match status" value="1"/>
</dbReference>
<evidence type="ECO:0000313" key="3">
    <source>
        <dbReference type="EMBL" id="SEC21066.1"/>
    </source>
</evidence>
<dbReference type="PANTHER" id="PTHR42928">
    <property type="entry name" value="TRICARBOXYLATE-BINDING PROTEIN"/>
    <property type="match status" value="1"/>
</dbReference>
<reference evidence="3 4" key="1">
    <citation type="submission" date="2016-10" db="EMBL/GenBank/DDBJ databases">
        <authorList>
            <person name="de Groot N.N."/>
        </authorList>
    </citation>
    <scope>NUCLEOTIDE SEQUENCE [LARGE SCALE GENOMIC DNA]</scope>
    <source>
        <strain evidence="3 4">GAS522</strain>
    </source>
</reference>
<dbReference type="AlphaFoldDB" id="A0A1H4QN39"/>
<keyword evidence="2" id="KW-0732">Signal</keyword>
<dbReference type="SUPFAM" id="SSF53850">
    <property type="entry name" value="Periplasmic binding protein-like II"/>
    <property type="match status" value="1"/>
</dbReference>
<evidence type="ECO:0000256" key="1">
    <source>
        <dbReference type="ARBA" id="ARBA00006987"/>
    </source>
</evidence>
<dbReference type="Proteomes" id="UP000183208">
    <property type="component" value="Unassembled WGS sequence"/>
</dbReference>
<sequence>MKLQRRQFLQLAAGAAALPVTSGVASAQTYPARPVRLVIGYTPGGSADLTARLMGQWLSEKLGQSFVIENRPGGGTNIATEAVVRAAPDGYTLLLVAPANAINATLYDKLNFDFLRDTEPVAGIIRFPNVVVVNTSLPIHSIPELIAYAKANPGKLNMASSGNGSTIHMSGELFKMLTGINMVHVPYRGGAPALTDLIAGQVQVMFDNIPTCAEHVKSGKLRGLAVTSTTRSEVLPDLPVVADFLPGYEASAWYGIGAPKGTPPEIIERLNKAVNEVLADPKAKVRFTELGAFLLPGSALDFGKLLANETDKWGKVVKFAGAKVD</sequence>
<dbReference type="CDD" id="cd13578">
    <property type="entry name" value="PBP2_Bug27"/>
    <property type="match status" value="1"/>
</dbReference>
<name>A0A1H4QN39_9BRAD</name>
<dbReference type="Pfam" id="PF03401">
    <property type="entry name" value="TctC"/>
    <property type="match status" value="1"/>
</dbReference>
<keyword evidence="3" id="KW-0675">Receptor</keyword>
<organism evidence="3 4">
    <name type="scientific">Bradyrhizobium lablabi</name>
    <dbReference type="NCBI Taxonomy" id="722472"/>
    <lineage>
        <taxon>Bacteria</taxon>
        <taxon>Pseudomonadati</taxon>
        <taxon>Pseudomonadota</taxon>
        <taxon>Alphaproteobacteria</taxon>
        <taxon>Hyphomicrobiales</taxon>
        <taxon>Nitrobacteraceae</taxon>
        <taxon>Bradyrhizobium</taxon>
    </lineage>
</organism>
<evidence type="ECO:0000313" key="4">
    <source>
        <dbReference type="Proteomes" id="UP000183208"/>
    </source>
</evidence>
<gene>
    <name evidence="3" type="ORF">SAMN05444171_0895</name>
</gene>
<dbReference type="InterPro" id="IPR006311">
    <property type="entry name" value="TAT_signal"/>
</dbReference>
<dbReference type="Gene3D" id="3.40.190.150">
    <property type="entry name" value="Bordetella uptake gene, domain 1"/>
    <property type="match status" value="1"/>
</dbReference>
<feature type="chain" id="PRO_5010183638" evidence="2">
    <location>
        <begin position="28"/>
        <end position="325"/>
    </location>
</feature>
<accession>A0A1H4QN39</accession>